<comment type="caution">
    <text evidence="1">The sequence shown here is derived from an EMBL/GenBank/DDBJ whole genome shotgun (WGS) entry which is preliminary data.</text>
</comment>
<proteinExistence type="predicted"/>
<organism evidence="1 2">
    <name type="scientific">Reticulomyxa filosa</name>
    <dbReference type="NCBI Taxonomy" id="46433"/>
    <lineage>
        <taxon>Eukaryota</taxon>
        <taxon>Sar</taxon>
        <taxon>Rhizaria</taxon>
        <taxon>Retaria</taxon>
        <taxon>Foraminifera</taxon>
        <taxon>Monothalamids</taxon>
        <taxon>Reticulomyxidae</taxon>
        <taxon>Reticulomyxa</taxon>
    </lineage>
</organism>
<reference evidence="1 2" key="1">
    <citation type="journal article" date="2013" name="Curr. Biol.">
        <title>The Genome of the Foraminiferan Reticulomyxa filosa.</title>
        <authorList>
            <person name="Glockner G."/>
            <person name="Hulsmann N."/>
            <person name="Schleicher M."/>
            <person name="Noegel A.A."/>
            <person name="Eichinger L."/>
            <person name="Gallinger C."/>
            <person name="Pawlowski J."/>
            <person name="Sierra R."/>
            <person name="Euteneuer U."/>
            <person name="Pillet L."/>
            <person name="Moustafa A."/>
            <person name="Platzer M."/>
            <person name="Groth M."/>
            <person name="Szafranski K."/>
            <person name="Schliwa M."/>
        </authorList>
    </citation>
    <scope>NUCLEOTIDE SEQUENCE [LARGE SCALE GENOMIC DNA]</scope>
</reference>
<keyword evidence="2" id="KW-1185">Reference proteome</keyword>
<sequence>KKNEERPTMMTMTVVMIKSFVFGILKVTTSFINSINTSSAVGIKLSTFNNGLYLCSPHIIIISVYETSKDMRIVQLFHHWIAKPNIIECILIVMDAEISKNDYYPTPMRITHHKGDDGGRTLYFENIRLYNGIGIVERNRPSSIKDNLYSW</sequence>
<feature type="non-terminal residue" evidence="1">
    <location>
        <position position="1"/>
    </location>
</feature>
<dbReference type="Proteomes" id="UP000023152">
    <property type="component" value="Unassembled WGS sequence"/>
</dbReference>
<evidence type="ECO:0000313" key="2">
    <source>
        <dbReference type="Proteomes" id="UP000023152"/>
    </source>
</evidence>
<protein>
    <submittedName>
        <fullName evidence="1">Uncharacterized protein</fullName>
    </submittedName>
</protein>
<dbReference type="AlphaFoldDB" id="X6LKI0"/>
<dbReference type="EMBL" id="ASPP01037759">
    <property type="protein sequence ID" value="ETO01647.1"/>
    <property type="molecule type" value="Genomic_DNA"/>
</dbReference>
<evidence type="ECO:0000313" key="1">
    <source>
        <dbReference type="EMBL" id="ETO01647.1"/>
    </source>
</evidence>
<accession>X6LKI0</accession>
<gene>
    <name evidence="1" type="ORF">RFI_35793</name>
</gene>
<name>X6LKI0_RETFI</name>